<dbReference type="GO" id="GO:0005886">
    <property type="term" value="C:plasma membrane"/>
    <property type="evidence" value="ECO:0007669"/>
    <property type="project" value="TreeGrafter"/>
</dbReference>
<dbReference type="Pfam" id="PF00441">
    <property type="entry name" value="Acyl-CoA_dh_1"/>
    <property type="match status" value="1"/>
</dbReference>
<evidence type="ECO:0000313" key="9">
    <source>
        <dbReference type="EMBL" id="MBZ1351548.1"/>
    </source>
</evidence>
<dbReference type="Pfam" id="PF02770">
    <property type="entry name" value="Acyl-CoA_dh_M"/>
    <property type="match status" value="1"/>
</dbReference>
<dbReference type="Gene3D" id="2.40.110.10">
    <property type="entry name" value="Butyryl-CoA Dehydrogenase, subunit A, domain 2"/>
    <property type="match status" value="1"/>
</dbReference>
<dbReference type="Gene3D" id="1.20.140.10">
    <property type="entry name" value="Butyryl-CoA Dehydrogenase, subunit A, domain 3"/>
    <property type="match status" value="1"/>
</dbReference>
<evidence type="ECO:0000256" key="1">
    <source>
        <dbReference type="ARBA" id="ARBA00001974"/>
    </source>
</evidence>
<dbReference type="GO" id="GO:0016627">
    <property type="term" value="F:oxidoreductase activity, acting on the CH-CH group of donors"/>
    <property type="evidence" value="ECO:0007669"/>
    <property type="project" value="InterPro"/>
</dbReference>
<dbReference type="Proteomes" id="UP000739565">
    <property type="component" value="Unassembled WGS sequence"/>
</dbReference>
<dbReference type="SUPFAM" id="SSF56645">
    <property type="entry name" value="Acyl-CoA dehydrogenase NM domain-like"/>
    <property type="match status" value="1"/>
</dbReference>
<reference evidence="9" key="1">
    <citation type="submission" date="2021-07" db="EMBL/GenBank/DDBJ databases">
        <title>New genus and species of the family Alcaligenaceae.</title>
        <authorList>
            <person name="Hahn M.W."/>
        </authorList>
    </citation>
    <scope>NUCLEOTIDE SEQUENCE</scope>
    <source>
        <strain evidence="9">LF4-65</strain>
    </source>
</reference>
<organism evidence="9 10">
    <name type="scientific">Zwartia hollandica</name>
    <dbReference type="NCBI Taxonomy" id="324606"/>
    <lineage>
        <taxon>Bacteria</taxon>
        <taxon>Pseudomonadati</taxon>
        <taxon>Pseudomonadota</taxon>
        <taxon>Betaproteobacteria</taxon>
        <taxon>Burkholderiales</taxon>
        <taxon>Alcaligenaceae</taxon>
        <taxon>Zwartia</taxon>
    </lineage>
</organism>
<keyword evidence="3" id="KW-0285">Flavoprotein</keyword>
<name>A0A953NC04_9BURK</name>
<evidence type="ECO:0000259" key="8">
    <source>
        <dbReference type="Pfam" id="PF02771"/>
    </source>
</evidence>
<dbReference type="AlphaFoldDB" id="A0A953NC04"/>
<proteinExistence type="inferred from homology"/>
<comment type="caution">
    <text evidence="9">The sequence shown here is derived from an EMBL/GenBank/DDBJ whole genome shotgun (WGS) entry which is preliminary data.</text>
</comment>
<dbReference type="InterPro" id="IPR036250">
    <property type="entry name" value="AcylCo_DH-like_C"/>
</dbReference>
<protein>
    <submittedName>
        <fullName evidence="9">Acyl-CoA dehydrogenase family protein</fullName>
    </submittedName>
</protein>
<keyword evidence="10" id="KW-1185">Reference proteome</keyword>
<comment type="similarity">
    <text evidence="2">Belongs to the acyl-CoA dehydrogenase family.</text>
</comment>
<dbReference type="PANTHER" id="PTHR43292">
    <property type="entry name" value="ACYL-COA DEHYDROGENASE"/>
    <property type="match status" value="1"/>
</dbReference>
<feature type="domain" description="Acyl-CoA dehydrogenase/oxidase C-terminal" evidence="6">
    <location>
        <begin position="241"/>
        <end position="393"/>
    </location>
</feature>
<dbReference type="PANTHER" id="PTHR43292:SF3">
    <property type="entry name" value="ACYL-COA DEHYDROGENASE FADE29"/>
    <property type="match status" value="1"/>
</dbReference>
<keyword evidence="5" id="KW-0560">Oxidoreductase</keyword>
<sequence length="403" mass="44903">MNFLFTDEEEQLRATVRAFLLEHFTEEVRAENMAGKRGEGWGPAIRKFFDTVNDKRWFAWSWPTEFGGGGGNRTAQFVIEEEFYRYTGITLGGGTGAPAILSFGTEAQKKEFVPGAIKREIIFCQGYSEPGCGTDLAGIRCRAKRVGDKYIITGQKIYTTNAQNATHIFLMCRTDPDSVRHRGLSILLVPMGMPGMTVRPLWTVQNDPPAPFGTTYGEERTNEVFFDDVEVPASCLLGEEGGGWEVARRGLNLDRVGAWRYLISVMRDEDIVNWLHGDGELQDSLREDAQVRDKVAEMWTEAEVCRLMTMRSISIEQHGGKFTYEGSAEKVFAPEHSVRTTEAISQILGPYAQLMQGSPDAIEKGVFAHNILGAYQSTINHGSVQVMRDQVARIGLGLPRAAK</sequence>
<dbReference type="InterPro" id="IPR037069">
    <property type="entry name" value="AcylCoA_DH/ox_N_sf"/>
</dbReference>
<feature type="domain" description="Acyl-CoA oxidase/dehydrogenase middle" evidence="7">
    <location>
        <begin position="124"/>
        <end position="204"/>
    </location>
</feature>
<dbReference type="InterPro" id="IPR013786">
    <property type="entry name" value="AcylCoA_DH/ox_N"/>
</dbReference>
<evidence type="ECO:0000256" key="4">
    <source>
        <dbReference type="ARBA" id="ARBA00022827"/>
    </source>
</evidence>
<dbReference type="InterPro" id="IPR046373">
    <property type="entry name" value="Acyl-CoA_Oxase/DH_mid-dom_sf"/>
</dbReference>
<dbReference type="Gene3D" id="1.10.540.10">
    <property type="entry name" value="Acyl-CoA dehydrogenase/oxidase, N-terminal domain"/>
    <property type="match status" value="1"/>
</dbReference>
<evidence type="ECO:0000259" key="6">
    <source>
        <dbReference type="Pfam" id="PF00441"/>
    </source>
</evidence>
<keyword evidence="4" id="KW-0274">FAD</keyword>
<dbReference type="InterPro" id="IPR006091">
    <property type="entry name" value="Acyl-CoA_Oxase/DH_mid-dom"/>
</dbReference>
<evidence type="ECO:0000256" key="3">
    <source>
        <dbReference type="ARBA" id="ARBA00022630"/>
    </source>
</evidence>
<evidence type="ECO:0000259" key="7">
    <source>
        <dbReference type="Pfam" id="PF02770"/>
    </source>
</evidence>
<accession>A0A953NC04</accession>
<dbReference type="Pfam" id="PF02771">
    <property type="entry name" value="Acyl-CoA_dh_N"/>
    <property type="match status" value="1"/>
</dbReference>
<dbReference type="EMBL" id="JAHXRI010000010">
    <property type="protein sequence ID" value="MBZ1351548.1"/>
    <property type="molecule type" value="Genomic_DNA"/>
</dbReference>
<dbReference type="SUPFAM" id="SSF47203">
    <property type="entry name" value="Acyl-CoA dehydrogenase C-terminal domain-like"/>
    <property type="match status" value="1"/>
</dbReference>
<gene>
    <name evidence="9" type="ORF">KZZ10_12915</name>
</gene>
<evidence type="ECO:0000256" key="2">
    <source>
        <dbReference type="ARBA" id="ARBA00009347"/>
    </source>
</evidence>
<dbReference type="InterPro" id="IPR009075">
    <property type="entry name" value="AcylCo_DH/oxidase_C"/>
</dbReference>
<dbReference type="InterPro" id="IPR052161">
    <property type="entry name" value="Mycobact_Acyl-CoA_DH"/>
</dbReference>
<comment type="cofactor">
    <cofactor evidence="1">
        <name>FAD</name>
        <dbReference type="ChEBI" id="CHEBI:57692"/>
    </cofactor>
</comment>
<dbReference type="RefSeq" id="WP_259661944.1">
    <property type="nucleotide sequence ID" value="NZ_JAHXRI010000010.1"/>
</dbReference>
<evidence type="ECO:0000313" key="10">
    <source>
        <dbReference type="Proteomes" id="UP000739565"/>
    </source>
</evidence>
<dbReference type="InterPro" id="IPR009100">
    <property type="entry name" value="AcylCoA_DH/oxidase_NM_dom_sf"/>
</dbReference>
<evidence type="ECO:0000256" key="5">
    <source>
        <dbReference type="ARBA" id="ARBA00023002"/>
    </source>
</evidence>
<dbReference type="GO" id="GO:0050660">
    <property type="term" value="F:flavin adenine dinucleotide binding"/>
    <property type="evidence" value="ECO:0007669"/>
    <property type="project" value="InterPro"/>
</dbReference>
<feature type="domain" description="Acyl-CoA dehydrogenase/oxidase N-terminal" evidence="8">
    <location>
        <begin position="6"/>
        <end position="119"/>
    </location>
</feature>